<evidence type="ECO:0000313" key="10">
    <source>
        <dbReference type="Proteomes" id="UP000676325"/>
    </source>
</evidence>
<keyword evidence="7" id="KW-0472">Membrane</keyword>
<keyword evidence="10" id="KW-1185">Reference proteome</keyword>
<dbReference type="PANTHER" id="PTHR24421">
    <property type="entry name" value="NITRATE/NITRITE SENSOR PROTEIN NARX-RELATED"/>
    <property type="match status" value="1"/>
</dbReference>
<gene>
    <name evidence="9" type="ORF">KDK95_19730</name>
</gene>
<reference evidence="9" key="1">
    <citation type="submission" date="2021-04" db="EMBL/GenBank/DDBJ databases">
        <title>Genome based classification of Actinospica acidithermotolerans sp. nov., an actinobacterium isolated from an Indonesian hot spring.</title>
        <authorList>
            <person name="Kusuma A.B."/>
            <person name="Putra K.E."/>
            <person name="Nafisah S."/>
            <person name="Loh J."/>
            <person name="Nouioui I."/>
            <person name="Goodfellow M."/>
        </authorList>
    </citation>
    <scope>NUCLEOTIDE SEQUENCE</scope>
    <source>
        <strain evidence="9">MGRD01-02</strain>
    </source>
</reference>
<keyword evidence="7" id="KW-1133">Transmembrane helix</keyword>
<evidence type="ECO:0000256" key="2">
    <source>
        <dbReference type="ARBA" id="ARBA00012438"/>
    </source>
</evidence>
<feature type="domain" description="Histidine kinase/HSP90-like ATPase" evidence="8">
    <location>
        <begin position="321"/>
        <end position="408"/>
    </location>
</feature>
<keyword evidence="3" id="KW-0808">Transferase</keyword>
<feature type="transmembrane region" description="Helical" evidence="7">
    <location>
        <begin position="39"/>
        <end position="59"/>
    </location>
</feature>
<dbReference type="SUPFAM" id="SSF55874">
    <property type="entry name" value="ATPase domain of HSP90 chaperone/DNA topoisomerase II/histidine kinase"/>
    <property type="match status" value="1"/>
</dbReference>
<dbReference type="EMBL" id="JAGSOH010000059">
    <property type="protein sequence ID" value="MBR7828552.1"/>
    <property type="molecule type" value="Genomic_DNA"/>
</dbReference>
<feature type="transmembrane region" description="Helical" evidence="7">
    <location>
        <begin position="154"/>
        <end position="171"/>
    </location>
</feature>
<dbReference type="EC" id="2.7.13.3" evidence="2"/>
<protein>
    <recommendedName>
        <fullName evidence="2">histidine kinase</fullName>
        <ecNumber evidence="2">2.7.13.3</ecNumber>
    </recommendedName>
</protein>
<dbReference type="AlphaFoldDB" id="A0A941IK45"/>
<evidence type="ECO:0000256" key="4">
    <source>
        <dbReference type="ARBA" id="ARBA00022777"/>
    </source>
</evidence>
<accession>A0A941IK45</accession>
<proteinExistence type="predicted"/>
<dbReference type="Pfam" id="PF02518">
    <property type="entry name" value="HATPase_c"/>
    <property type="match status" value="1"/>
</dbReference>
<evidence type="ECO:0000256" key="1">
    <source>
        <dbReference type="ARBA" id="ARBA00000085"/>
    </source>
</evidence>
<feature type="transmembrane region" description="Helical" evidence="7">
    <location>
        <begin position="177"/>
        <end position="198"/>
    </location>
</feature>
<dbReference type="InterPro" id="IPR050482">
    <property type="entry name" value="Sensor_HK_TwoCompSys"/>
</dbReference>
<name>A0A941IK45_9ACTN</name>
<keyword evidence="7" id="KW-0812">Transmembrane</keyword>
<keyword evidence="5" id="KW-0902">Two-component regulatory system</keyword>
<dbReference type="Gene3D" id="3.30.565.10">
    <property type="entry name" value="Histidine kinase-like ATPase, C-terminal domain"/>
    <property type="match status" value="1"/>
</dbReference>
<keyword evidence="6" id="KW-0175">Coiled coil</keyword>
<feature type="transmembrane region" description="Helical" evidence="7">
    <location>
        <begin position="98"/>
        <end position="119"/>
    </location>
</feature>
<dbReference type="InterPro" id="IPR003594">
    <property type="entry name" value="HATPase_dom"/>
</dbReference>
<feature type="coiled-coil region" evidence="6">
    <location>
        <begin position="198"/>
        <end position="225"/>
    </location>
</feature>
<keyword evidence="4" id="KW-0418">Kinase</keyword>
<evidence type="ECO:0000256" key="6">
    <source>
        <dbReference type="SAM" id="Coils"/>
    </source>
</evidence>
<dbReference type="GO" id="GO:0000160">
    <property type="term" value="P:phosphorelay signal transduction system"/>
    <property type="evidence" value="ECO:0007669"/>
    <property type="project" value="UniProtKB-KW"/>
</dbReference>
<sequence>MRTLSGGPGAEFAVPAQTRSDTCIADEAADSVSRRAERAVVIAVVAIRATFCAQLALAVPHGLTNSTSPRLFGLLSMLALAESSTLAAFAWRRRRITAAAAIADLAFACLVIAAEPLYSSPADRVGTWVAWGFGAGCAATLTVGTGLRRRRDAGAAAAVLAAVYLAVSAATPHPATAVVNSVALVGFIAAAHLVAAFLRELAAIADQARAAAARAAQEAERERQRRLLHDQATVLALLSHRHDDPVLEASLRIQAAAASRRVRSFLGDTRIAEADVVLSEDRPLLVDVVAAAVADFTDLPITVNTDLVPHSRVPSDAAELLLGAIRTLLHNVRRHAKATTVTLHGDLIDDDRWELSIIDDGAGFDPATTPVGYGLSTQAGRALTDAGFAVALDSAPGEGTRITITAPEGP</sequence>
<dbReference type="GO" id="GO:0004673">
    <property type="term" value="F:protein histidine kinase activity"/>
    <property type="evidence" value="ECO:0007669"/>
    <property type="project" value="UniProtKB-EC"/>
</dbReference>
<comment type="caution">
    <text evidence="9">The sequence shown here is derived from an EMBL/GenBank/DDBJ whole genome shotgun (WGS) entry which is preliminary data.</text>
</comment>
<evidence type="ECO:0000259" key="8">
    <source>
        <dbReference type="Pfam" id="PF02518"/>
    </source>
</evidence>
<feature type="transmembrane region" description="Helical" evidence="7">
    <location>
        <begin position="71"/>
        <end position="91"/>
    </location>
</feature>
<comment type="catalytic activity">
    <reaction evidence="1">
        <text>ATP + protein L-histidine = ADP + protein N-phospho-L-histidine.</text>
        <dbReference type="EC" id="2.7.13.3"/>
    </reaction>
</comment>
<evidence type="ECO:0000256" key="5">
    <source>
        <dbReference type="ARBA" id="ARBA00023012"/>
    </source>
</evidence>
<dbReference type="InterPro" id="IPR036890">
    <property type="entry name" value="HATPase_C_sf"/>
</dbReference>
<dbReference type="Proteomes" id="UP000676325">
    <property type="component" value="Unassembled WGS sequence"/>
</dbReference>
<dbReference type="PANTHER" id="PTHR24421:SF10">
    <property type="entry name" value="NITRATE_NITRITE SENSOR PROTEIN NARQ"/>
    <property type="match status" value="1"/>
</dbReference>
<evidence type="ECO:0000256" key="7">
    <source>
        <dbReference type="SAM" id="Phobius"/>
    </source>
</evidence>
<organism evidence="9 10">
    <name type="scientific">Actinospica acidithermotolerans</name>
    <dbReference type="NCBI Taxonomy" id="2828514"/>
    <lineage>
        <taxon>Bacteria</taxon>
        <taxon>Bacillati</taxon>
        <taxon>Actinomycetota</taxon>
        <taxon>Actinomycetes</taxon>
        <taxon>Catenulisporales</taxon>
        <taxon>Actinospicaceae</taxon>
        <taxon>Actinospica</taxon>
    </lineage>
</organism>
<evidence type="ECO:0000256" key="3">
    <source>
        <dbReference type="ARBA" id="ARBA00022679"/>
    </source>
</evidence>
<evidence type="ECO:0000313" key="9">
    <source>
        <dbReference type="EMBL" id="MBR7828552.1"/>
    </source>
</evidence>
<feature type="transmembrane region" description="Helical" evidence="7">
    <location>
        <begin position="125"/>
        <end position="147"/>
    </location>
</feature>
<dbReference type="RefSeq" id="WP_212519687.1">
    <property type="nucleotide sequence ID" value="NZ_JAGSOH010000059.1"/>
</dbReference>